<organism evidence="9 10">
    <name type="scientific">Maritimibacter fusiformis</name>
    <dbReference type="NCBI Taxonomy" id="2603819"/>
    <lineage>
        <taxon>Bacteria</taxon>
        <taxon>Pseudomonadati</taxon>
        <taxon>Pseudomonadota</taxon>
        <taxon>Alphaproteobacteria</taxon>
        <taxon>Rhodobacterales</taxon>
        <taxon>Roseobacteraceae</taxon>
        <taxon>Maritimibacter</taxon>
    </lineage>
</organism>
<dbReference type="GO" id="GO:0008289">
    <property type="term" value="F:lipid binding"/>
    <property type="evidence" value="ECO:0007669"/>
    <property type="project" value="UniProtKB-KW"/>
</dbReference>
<evidence type="ECO:0000259" key="8">
    <source>
        <dbReference type="Pfam" id="PF08511"/>
    </source>
</evidence>
<comment type="function">
    <text evidence="6">Membrane-associated protein that warps the membrane surface to access and bind aromatic isoprenes with high specificity, including ubiquinone (CoQ) isoprene intermediates and presents them directly to COQ7, therefore facilitating the COQ7-mediated hydroxylase step. Participates in the biosynthesis of coenzyme Q, also named ubiquinone, an essential lipid-soluble electron transporter for aerobic cellular respiration.</text>
</comment>
<name>A0A5D0RMP8_9RHOB</name>
<proteinExistence type="inferred from homology"/>
<dbReference type="EMBL" id="VSIY01000004">
    <property type="protein sequence ID" value="TYB81951.1"/>
    <property type="molecule type" value="Genomic_DNA"/>
</dbReference>
<evidence type="ECO:0000256" key="6">
    <source>
        <dbReference type="ARBA" id="ARBA00058104"/>
    </source>
</evidence>
<dbReference type="PANTHER" id="PTHR21427:SF19">
    <property type="entry name" value="UBIQUINONE BIOSYNTHESIS PROTEIN COQ9, MITOCHONDRIAL"/>
    <property type="match status" value="1"/>
</dbReference>
<dbReference type="PANTHER" id="PTHR21427">
    <property type="entry name" value="UBIQUINONE BIOSYNTHESIS PROTEIN COQ9, MITOCHONDRIAL"/>
    <property type="match status" value="1"/>
</dbReference>
<dbReference type="NCBIfam" id="TIGR02396">
    <property type="entry name" value="diverge_rpsU"/>
    <property type="match status" value="1"/>
</dbReference>
<dbReference type="Proteomes" id="UP000322080">
    <property type="component" value="Unassembled WGS sequence"/>
</dbReference>
<feature type="compositionally biased region" description="Basic and acidic residues" evidence="7">
    <location>
        <begin position="210"/>
        <end position="226"/>
    </location>
</feature>
<evidence type="ECO:0000313" key="9">
    <source>
        <dbReference type="EMBL" id="TYB81951.1"/>
    </source>
</evidence>
<dbReference type="InterPro" id="IPR013718">
    <property type="entry name" value="COQ9_C"/>
</dbReference>
<dbReference type="Pfam" id="PF08511">
    <property type="entry name" value="COQ9"/>
    <property type="match status" value="1"/>
</dbReference>
<evidence type="ECO:0000256" key="7">
    <source>
        <dbReference type="SAM" id="MobiDB-lite"/>
    </source>
</evidence>
<keyword evidence="10" id="KW-1185">Reference proteome</keyword>
<evidence type="ECO:0000256" key="2">
    <source>
        <dbReference type="ARBA" id="ARBA00010766"/>
    </source>
</evidence>
<evidence type="ECO:0000256" key="5">
    <source>
        <dbReference type="ARBA" id="ARBA00023121"/>
    </source>
</evidence>
<protein>
    <submittedName>
        <fullName evidence="9">COQ9 family protein</fullName>
    </submittedName>
</protein>
<keyword evidence="5" id="KW-0446">Lipid-binding</keyword>
<dbReference type="AlphaFoldDB" id="A0A5D0RMP8"/>
<gene>
    <name evidence="9" type="ORF">FVF75_04215</name>
</gene>
<evidence type="ECO:0000313" key="10">
    <source>
        <dbReference type="Proteomes" id="UP000322080"/>
    </source>
</evidence>
<reference evidence="9 10" key="1">
    <citation type="submission" date="2019-08" db="EMBL/GenBank/DDBJ databases">
        <title>Identification of a novel species of the genus Boseongicola.</title>
        <authorList>
            <person name="Zhang X.-Q."/>
        </authorList>
    </citation>
    <scope>NUCLEOTIDE SEQUENCE [LARGE SCALE GENOMIC DNA]</scope>
    <source>
        <strain evidence="9 10">HY14</strain>
    </source>
</reference>
<dbReference type="Gene3D" id="1.10.357.10">
    <property type="entry name" value="Tetracycline Repressor, domain 2"/>
    <property type="match status" value="1"/>
</dbReference>
<accession>A0A5D0RMP8</accession>
<evidence type="ECO:0000256" key="1">
    <source>
        <dbReference type="ARBA" id="ARBA00004749"/>
    </source>
</evidence>
<keyword evidence="3" id="KW-0831">Ubiquinone biosynthesis</keyword>
<evidence type="ECO:0000256" key="3">
    <source>
        <dbReference type="ARBA" id="ARBA00022688"/>
    </source>
</evidence>
<dbReference type="GO" id="GO:0006744">
    <property type="term" value="P:ubiquinone biosynthetic process"/>
    <property type="evidence" value="ECO:0007669"/>
    <property type="project" value="UniProtKB-KW"/>
</dbReference>
<dbReference type="RefSeq" id="WP_148376544.1">
    <property type="nucleotide sequence ID" value="NZ_VSIY01000004.1"/>
</dbReference>
<feature type="domain" description="COQ9 C-terminal" evidence="8">
    <location>
        <begin position="111"/>
        <end position="180"/>
    </location>
</feature>
<evidence type="ECO:0000256" key="4">
    <source>
        <dbReference type="ARBA" id="ARBA00022946"/>
    </source>
</evidence>
<comment type="pathway">
    <text evidence="1">Cofactor biosynthesis; ubiquinone biosynthesis.</text>
</comment>
<dbReference type="InterPro" id="IPR012762">
    <property type="entry name" value="Ubiq_biosynth_COQ9"/>
</dbReference>
<comment type="caution">
    <text evidence="9">The sequence shown here is derived from an EMBL/GenBank/DDBJ whole genome shotgun (WGS) entry which is preliminary data.</text>
</comment>
<sequence>MTDQDRLLDAALTHAVFDGWSDRTLAAARAECGMTEAEAKAIFPRGAVDMALAYHRRGDLRMVTLLEAEDLSAMRFRDRIGHAVRLRLELADKDLVRRGLSLLALPHHAGEGARALWNTSDLIWTTLGDTSRDINWYTKRASLSAVYSSTVLFWLGDTSEGNAATWAFLDRRIDNVMQFEKAKAKFRDSKLADAFLKGPGRILDTIRAPGEGREDYPGRWHPEDKA</sequence>
<feature type="region of interest" description="Disordered" evidence="7">
    <location>
        <begin position="207"/>
        <end position="226"/>
    </location>
</feature>
<keyword evidence="4" id="KW-0809">Transit peptide</keyword>
<comment type="similarity">
    <text evidence="2">Belongs to the COQ9 family.</text>
</comment>